<dbReference type="EMBL" id="PYUC01000004">
    <property type="protein sequence ID" value="PTB20989.1"/>
    <property type="molecule type" value="Genomic_DNA"/>
</dbReference>
<dbReference type="GO" id="GO:0016829">
    <property type="term" value="F:lyase activity"/>
    <property type="evidence" value="ECO:0007669"/>
    <property type="project" value="UniProtKB-KW"/>
</dbReference>
<gene>
    <name evidence="1" type="primary">phnH</name>
    <name evidence="1" type="ORF">C9I57_09700</name>
</gene>
<evidence type="ECO:0000313" key="1">
    <source>
        <dbReference type="EMBL" id="PTB20989.1"/>
    </source>
</evidence>
<keyword evidence="1" id="KW-0456">Lyase</keyword>
<reference evidence="1 2" key="1">
    <citation type="submission" date="2018-03" db="EMBL/GenBank/DDBJ databases">
        <title>Whole genome analyses suggest that Burkholderia sensu lato contains two further novel genera in the rhizoxinica-symbiotica group Mycetohabitans gen. nov., and Trinickia gen. nov.: implications for the evolution of diazotrophy and nodulation in the Burkholderiaceae.</title>
        <authorList>
            <person name="Estrada De Los Santos P."/>
            <person name="Palmer M."/>
            <person name="Chavez-Ramirez B."/>
            <person name="Steenkamp E.T."/>
            <person name="Hirsch A.M."/>
            <person name="Manyaka P."/>
            <person name="Maluk M."/>
            <person name="Lafos M."/>
            <person name="Crook M."/>
            <person name="Gross E."/>
            <person name="Simon M.F."/>
            <person name="Bueno Dos Reis Junior F."/>
            <person name="Poole P.S."/>
            <person name="Venter S.N."/>
            <person name="James E.K."/>
        </authorList>
    </citation>
    <scope>NUCLEOTIDE SEQUENCE [LARGE SCALE GENOMIC DNA]</scope>
    <source>
        <strain evidence="1 2">JPY-366</strain>
    </source>
</reference>
<dbReference type="SUPFAM" id="SSF159709">
    <property type="entry name" value="PhnH-like"/>
    <property type="match status" value="1"/>
</dbReference>
<comment type="caution">
    <text evidence="1">The sequence shown here is derived from an EMBL/GenBank/DDBJ whole genome shotgun (WGS) entry which is preliminary data.</text>
</comment>
<accession>A0A2T3XWV1</accession>
<sequence length="206" mass="21881">MMTANDTRSSLDSLVSGFADPVHDAQACFRVLLEALARPGTAYSIDVELDDDAQRRWPAAAFAAMLTLVDFSTPVWLQQHDESLAQAIRFHTGAPLTDEPEAASFAYIADAASLPAPDTFSLGTPEEPQGSATLLIRVDALEGGRPLTLSGPGIRSSVRVGPVGIADMFWHARAALSAQAPCGLDCYLVCGRSVVGIPRTTRVELN</sequence>
<dbReference type="InterPro" id="IPR008772">
    <property type="entry name" value="Phosphonate_metab_PhnH"/>
</dbReference>
<evidence type="ECO:0000313" key="2">
    <source>
        <dbReference type="Proteomes" id="UP000240638"/>
    </source>
</evidence>
<dbReference type="RefSeq" id="WP_107150401.1">
    <property type="nucleotide sequence ID" value="NZ_PYUC01000004.1"/>
</dbReference>
<dbReference type="Pfam" id="PF05845">
    <property type="entry name" value="PhnH"/>
    <property type="match status" value="1"/>
</dbReference>
<dbReference type="Gene3D" id="3.40.50.11310">
    <property type="entry name" value="Bacterial phosphonate metabolism protein PhnH"/>
    <property type="match status" value="1"/>
</dbReference>
<dbReference type="AlphaFoldDB" id="A0A2T3XWV1"/>
<dbReference type="NCBIfam" id="TIGR03292">
    <property type="entry name" value="PhnH_redo"/>
    <property type="match status" value="1"/>
</dbReference>
<dbReference type="InterPro" id="IPR038058">
    <property type="entry name" value="PhnH-like_sp"/>
</dbReference>
<organism evidence="1 2">
    <name type="scientific">Trinickia symbiotica</name>
    <dbReference type="NCBI Taxonomy" id="863227"/>
    <lineage>
        <taxon>Bacteria</taxon>
        <taxon>Pseudomonadati</taxon>
        <taxon>Pseudomonadota</taxon>
        <taxon>Betaproteobacteria</taxon>
        <taxon>Burkholderiales</taxon>
        <taxon>Burkholderiaceae</taxon>
        <taxon>Trinickia</taxon>
    </lineage>
</organism>
<proteinExistence type="predicted"/>
<dbReference type="GO" id="GO:0019634">
    <property type="term" value="P:organic phosphonate metabolic process"/>
    <property type="evidence" value="ECO:0007669"/>
    <property type="project" value="InterPro"/>
</dbReference>
<dbReference type="PIRSF" id="PIRSF020680">
    <property type="entry name" value="PhnH"/>
    <property type="match status" value="1"/>
</dbReference>
<name>A0A2T3XWV1_9BURK</name>
<dbReference type="Proteomes" id="UP000240638">
    <property type="component" value="Unassembled WGS sequence"/>
</dbReference>
<protein>
    <submittedName>
        <fullName evidence="1">Phosphonate C-P lyase system protein PhnH</fullName>
    </submittedName>
</protein>